<comment type="caution">
    <text evidence="1">The sequence shown here is derived from an EMBL/GenBank/DDBJ whole genome shotgun (WGS) entry which is preliminary data.</text>
</comment>
<reference evidence="1 2" key="1">
    <citation type="journal article" date="2023" name="J. Hered.">
        <title>Chromosome-level genome of the wood stork (Mycteria americana) provides insight into avian chromosome evolution.</title>
        <authorList>
            <person name="Flamio R. Jr."/>
            <person name="Ramstad K.M."/>
        </authorList>
    </citation>
    <scope>NUCLEOTIDE SEQUENCE [LARGE SCALE GENOMIC DNA]</scope>
    <source>
        <strain evidence="1">JAX WOST 10</strain>
    </source>
</reference>
<sequence length="284" mass="32729">MLTSMAPIWKDLDKPKKWADKTFMKISKEKFIPTGSGKRLFIAFHSGYMSQHLVYVQFNNQKYKKDIGKLGEVQWRATKMARELQHMTCRERLRDLVWRSEGLGAILSLQQSNGCYRENKARVFSEVYSKRIRGNRLFLEILKRTKEEAEANLYKRKKTKHEFQLLFTRYGIADLTGTKTFAAAYVKFEENVISITVTFTQHIMNKALFCLSGSYLFCFEQTLRLAGLAAPHRAAQPAFLWRYVPTTPAEVIHMAPRCPAEEKVSWHTTSVVLGSRASASVLSI</sequence>
<dbReference type="AlphaFoldDB" id="A0AAN7NN16"/>
<keyword evidence="2" id="KW-1185">Reference proteome</keyword>
<evidence type="ECO:0000313" key="1">
    <source>
        <dbReference type="EMBL" id="KAK4828417.1"/>
    </source>
</evidence>
<organism evidence="1 2">
    <name type="scientific">Mycteria americana</name>
    <name type="common">Wood stork</name>
    <dbReference type="NCBI Taxonomy" id="33587"/>
    <lineage>
        <taxon>Eukaryota</taxon>
        <taxon>Metazoa</taxon>
        <taxon>Chordata</taxon>
        <taxon>Craniata</taxon>
        <taxon>Vertebrata</taxon>
        <taxon>Euteleostomi</taxon>
        <taxon>Archelosauria</taxon>
        <taxon>Archosauria</taxon>
        <taxon>Dinosauria</taxon>
        <taxon>Saurischia</taxon>
        <taxon>Theropoda</taxon>
        <taxon>Coelurosauria</taxon>
        <taxon>Aves</taxon>
        <taxon>Neognathae</taxon>
        <taxon>Neoaves</taxon>
        <taxon>Aequornithes</taxon>
        <taxon>Ciconiiformes</taxon>
        <taxon>Ciconiidae</taxon>
        <taxon>Mycteria</taxon>
    </lineage>
</organism>
<gene>
    <name evidence="1" type="ORF">QYF61_026273</name>
</gene>
<protein>
    <submittedName>
        <fullName evidence="1">Uncharacterized protein</fullName>
    </submittedName>
</protein>
<accession>A0AAN7NN16</accession>
<proteinExistence type="predicted"/>
<dbReference type="EMBL" id="JAUNZN010000002">
    <property type="protein sequence ID" value="KAK4828417.1"/>
    <property type="molecule type" value="Genomic_DNA"/>
</dbReference>
<name>A0AAN7NN16_MYCAM</name>
<evidence type="ECO:0000313" key="2">
    <source>
        <dbReference type="Proteomes" id="UP001333110"/>
    </source>
</evidence>
<dbReference type="Proteomes" id="UP001333110">
    <property type="component" value="Unassembled WGS sequence"/>
</dbReference>